<dbReference type="PROSITE" id="PS51257">
    <property type="entry name" value="PROKAR_LIPOPROTEIN"/>
    <property type="match status" value="1"/>
</dbReference>
<dbReference type="Pfam" id="PF01183">
    <property type="entry name" value="Glyco_hydro_25"/>
    <property type="match status" value="1"/>
</dbReference>
<dbReference type="PANTHER" id="PTHR34135:SF2">
    <property type="entry name" value="LYSOZYME"/>
    <property type="match status" value="1"/>
</dbReference>
<evidence type="ECO:0000256" key="3">
    <source>
        <dbReference type="ARBA" id="ARBA00023295"/>
    </source>
</evidence>
<keyword evidence="3" id="KW-0326">Glycosidase</keyword>
<dbReference type="Proteomes" id="UP001556196">
    <property type="component" value="Unassembled WGS sequence"/>
</dbReference>
<evidence type="ECO:0000313" key="5">
    <source>
        <dbReference type="Proteomes" id="UP001556196"/>
    </source>
</evidence>
<dbReference type="Gene3D" id="3.20.20.80">
    <property type="entry name" value="Glycosidases"/>
    <property type="match status" value="1"/>
</dbReference>
<evidence type="ECO:0000313" key="4">
    <source>
        <dbReference type="EMBL" id="MEW9806710.1"/>
    </source>
</evidence>
<dbReference type="InterPro" id="IPR002053">
    <property type="entry name" value="Glyco_hydro_25"/>
</dbReference>
<dbReference type="EMBL" id="JBFOCI010000003">
    <property type="protein sequence ID" value="MEW9806710.1"/>
    <property type="molecule type" value="Genomic_DNA"/>
</dbReference>
<comment type="similarity">
    <text evidence="1">Belongs to the glycosyl hydrolase 25 family.</text>
</comment>
<protein>
    <submittedName>
        <fullName evidence="4">GH25 family lysozyme</fullName>
    </submittedName>
</protein>
<accession>A0ABV3R0Y7</accession>
<keyword evidence="5" id="KW-1185">Reference proteome</keyword>
<evidence type="ECO:0000256" key="2">
    <source>
        <dbReference type="ARBA" id="ARBA00022801"/>
    </source>
</evidence>
<dbReference type="PROSITE" id="PS51904">
    <property type="entry name" value="GLYCOSYL_HYDROL_F25_2"/>
    <property type="match status" value="1"/>
</dbReference>
<dbReference type="InterPro" id="IPR017853">
    <property type="entry name" value="GH"/>
</dbReference>
<dbReference type="PANTHER" id="PTHR34135">
    <property type="entry name" value="LYSOZYME"/>
    <property type="match status" value="1"/>
</dbReference>
<dbReference type="SUPFAM" id="SSF51445">
    <property type="entry name" value="(Trans)glycosidases"/>
    <property type="match status" value="1"/>
</dbReference>
<organism evidence="4 5">
    <name type="scientific">Mesorhizobium marinum</name>
    <dbReference type="NCBI Taxonomy" id="3228790"/>
    <lineage>
        <taxon>Bacteria</taxon>
        <taxon>Pseudomonadati</taxon>
        <taxon>Pseudomonadota</taxon>
        <taxon>Alphaproteobacteria</taxon>
        <taxon>Hyphomicrobiales</taxon>
        <taxon>Phyllobacteriaceae</taxon>
        <taxon>Mesorhizobium</taxon>
    </lineage>
</organism>
<evidence type="ECO:0000256" key="1">
    <source>
        <dbReference type="ARBA" id="ARBA00010646"/>
    </source>
</evidence>
<reference evidence="4 5" key="1">
    <citation type="submission" date="2024-06" db="EMBL/GenBank/DDBJ databases">
        <authorList>
            <person name="Tuo L."/>
        </authorList>
    </citation>
    <scope>NUCLEOTIDE SEQUENCE [LARGE SCALE GENOMIC DNA]</scope>
    <source>
        <strain evidence="4 5">ZMM04-5</strain>
    </source>
</reference>
<gene>
    <name evidence="4" type="ORF">ABUE31_12010</name>
</gene>
<name>A0ABV3R0Y7_9HYPH</name>
<dbReference type="RefSeq" id="WP_367723840.1">
    <property type="nucleotide sequence ID" value="NZ_JBFOCI010000003.1"/>
</dbReference>
<keyword evidence="2" id="KW-0378">Hydrolase</keyword>
<dbReference type="InterPro" id="IPR018077">
    <property type="entry name" value="Glyco_hydro_fam25_subgr"/>
</dbReference>
<sequence>MRRYLWGLIGVLLLGCVALGVGYLYLMPFSPDRAAHPLRGIDVSNHQGVIDWKRVAADDVSFAIIKATEGGDWVDRSFSRNMAGAKEAGLAVGAYHFFTFCRAGVEQARNFIATVPRDPSLLPPVVDVEFHGNCPQRPAPETLSIELAAFLEPVEAHFGKPAIIYLAGDAEDLYAAVMPDRLRWVRSLARHPAHEDWVYWQYSDVGRVDGIEGDVDLDVIRGGLSRLTGLTRPAD</sequence>
<proteinExistence type="inferred from homology"/>
<dbReference type="CDD" id="cd06413">
    <property type="entry name" value="GH25_muramidase_1"/>
    <property type="match status" value="1"/>
</dbReference>
<dbReference type="SMART" id="SM00641">
    <property type="entry name" value="Glyco_25"/>
    <property type="match status" value="1"/>
</dbReference>
<comment type="caution">
    <text evidence="4">The sequence shown here is derived from an EMBL/GenBank/DDBJ whole genome shotgun (WGS) entry which is preliminary data.</text>
</comment>